<accession>A0A7T4QZL8</accession>
<dbReference type="RefSeq" id="WP_198569238.1">
    <property type="nucleotide sequence ID" value="NZ_CP066167.1"/>
</dbReference>
<dbReference type="Pfam" id="PF01933">
    <property type="entry name" value="CofD"/>
    <property type="match status" value="1"/>
</dbReference>
<evidence type="ECO:0000313" key="1">
    <source>
        <dbReference type="EMBL" id="QQD17739.1"/>
    </source>
</evidence>
<proteinExistence type="predicted"/>
<gene>
    <name evidence="1" type="ORF">I6N98_15555</name>
</gene>
<reference evidence="1 2" key="1">
    <citation type="submission" date="2020-12" db="EMBL/GenBank/DDBJ databases">
        <authorList>
            <person name="Shan Y."/>
        </authorList>
    </citation>
    <scope>NUCLEOTIDE SEQUENCE [LARGE SCALE GENOMIC DNA]</scope>
    <source>
        <strain evidence="2">csc3.9</strain>
    </source>
</reference>
<dbReference type="InterPro" id="IPR002882">
    <property type="entry name" value="CofD"/>
</dbReference>
<dbReference type="Proteomes" id="UP000596063">
    <property type="component" value="Chromosome"/>
</dbReference>
<dbReference type="PANTHER" id="PTHR31240:SF0">
    <property type="entry name" value="MATERNAL EFFECT EMBRYO ARREST 18"/>
    <property type="match status" value="1"/>
</dbReference>
<dbReference type="InterPro" id="IPR038136">
    <property type="entry name" value="CofD-like_dom_sf"/>
</dbReference>
<dbReference type="GO" id="GO:0043743">
    <property type="term" value="F:LPPG:FO 2-phospho-L-lactate transferase activity"/>
    <property type="evidence" value="ECO:0007669"/>
    <property type="project" value="InterPro"/>
</dbReference>
<organism evidence="1 2">
    <name type="scientific">Spongiibacter nanhainus</name>
    <dbReference type="NCBI Taxonomy" id="2794344"/>
    <lineage>
        <taxon>Bacteria</taxon>
        <taxon>Pseudomonadati</taxon>
        <taxon>Pseudomonadota</taxon>
        <taxon>Gammaproteobacteria</taxon>
        <taxon>Cellvibrionales</taxon>
        <taxon>Spongiibacteraceae</taxon>
        <taxon>Spongiibacter</taxon>
    </lineage>
</organism>
<dbReference type="InterPro" id="IPR027591">
    <property type="entry name" value="CofD-rel_GAK"/>
</dbReference>
<dbReference type="CDD" id="cd07187">
    <property type="entry name" value="YvcK_like"/>
    <property type="match status" value="1"/>
</dbReference>
<keyword evidence="2" id="KW-1185">Reference proteome</keyword>
<dbReference type="NCBIfam" id="TIGR04357">
    <property type="entry name" value="CofD_rel_GAK"/>
    <property type="match status" value="1"/>
</dbReference>
<name>A0A7T4QZL8_9GAMM</name>
<dbReference type="SUPFAM" id="SSF142338">
    <property type="entry name" value="CofD-like"/>
    <property type="match status" value="1"/>
</dbReference>
<dbReference type="KEGG" id="snan:I6N98_15555"/>
<sequence length="397" mass="44153">MAQIRVSRSADIPDPLRISRYHKNPELGPRILFFSGGSALNTLCKTLKNYTHNSIHLVTAFDSGGSSAELRRAFAMPSIGDLRSRLMALADETVLGHPEIYELFHYRLPSKASQAELRSELEKMARGKSRRVAEIANPMRRLICNLLGYFIDAMPEDFDLRGASIGNLILTGGYLNNHRELDPIIFLFSKLINVQGTVRAIVDENLHLAAELEDGSRLIGQHRLTGKEQPPLTSAVETMVLSSELESWQETTTALRKKNRKLIAAAELICYPPGSFYSSLLANLMPAGVGKAIADNHNPKIYIPNLGYDPEQIGMDLALSIDRLLALLRRDCGETVATDQLLNFILLDSRNGEYPSDLSLDHIRRLGIEIIDTKLVSKRSAPYYDNELLVSALMSLV</sequence>
<dbReference type="Gene3D" id="3.40.50.10680">
    <property type="entry name" value="CofD-like domains"/>
    <property type="match status" value="1"/>
</dbReference>
<evidence type="ECO:0000313" key="2">
    <source>
        <dbReference type="Proteomes" id="UP000596063"/>
    </source>
</evidence>
<dbReference type="EMBL" id="CP066167">
    <property type="protein sequence ID" value="QQD17739.1"/>
    <property type="molecule type" value="Genomic_DNA"/>
</dbReference>
<dbReference type="AlphaFoldDB" id="A0A7T4QZL8"/>
<dbReference type="PANTHER" id="PTHR31240">
    <property type="entry name" value="MATERNAL EFFECT EMBRYO ARREST 18"/>
    <property type="match status" value="1"/>
</dbReference>
<protein>
    <submittedName>
        <fullName evidence="1">GAK system CofD-like protein</fullName>
    </submittedName>
</protein>